<comment type="caution">
    <text evidence="3">The sequence shown here is derived from an EMBL/GenBank/DDBJ whole genome shotgun (WGS) entry which is preliminary data.</text>
</comment>
<feature type="chain" id="PRO_5016459908" evidence="1">
    <location>
        <begin position="20"/>
        <end position="831"/>
    </location>
</feature>
<dbReference type="SUPFAM" id="SSF49373">
    <property type="entry name" value="Invasin/intimin cell-adhesion fragments"/>
    <property type="match status" value="1"/>
</dbReference>
<dbReference type="Pfam" id="PF02368">
    <property type="entry name" value="Big_2"/>
    <property type="match status" value="1"/>
</dbReference>
<accession>A0A318S6E6</accession>
<keyword evidence="1" id="KW-0732">Signal</keyword>
<evidence type="ECO:0000313" key="3">
    <source>
        <dbReference type="EMBL" id="PYE53783.1"/>
    </source>
</evidence>
<gene>
    <name evidence="3" type="ORF">DES52_10741</name>
</gene>
<feature type="signal peptide" evidence="1">
    <location>
        <begin position="1"/>
        <end position="19"/>
    </location>
</feature>
<dbReference type="InterPro" id="IPR003343">
    <property type="entry name" value="Big_2"/>
</dbReference>
<reference evidence="3 4" key="1">
    <citation type="submission" date="2018-06" db="EMBL/GenBank/DDBJ databases">
        <title>Genomic Encyclopedia of Type Strains, Phase IV (KMG-IV): sequencing the most valuable type-strain genomes for metagenomic binning, comparative biology and taxonomic classification.</title>
        <authorList>
            <person name="Goeker M."/>
        </authorList>
    </citation>
    <scope>NUCLEOTIDE SEQUENCE [LARGE SCALE GENOMIC DNA]</scope>
    <source>
        <strain evidence="3 4">DSM 18048</strain>
    </source>
</reference>
<dbReference type="EMBL" id="QJSX01000007">
    <property type="protein sequence ID" value="PYE53783.1"/>
    <property type="molecule type" value="Genomic_DNA"/>
</dbReference>
<dbReference type="AlphaFoldDB" id="A0A318S6E6"/>
<keyword evidence="4" id="KW-1185">Reference proteome</keyword>
<dbReference type="Gene3D" id="2.60.40.1080">
    <property type="match status" value="1"/>
</dbReference>
<dbReference type="Proteomes" id="UP000248326">
    <property type="component" value="Unassembled WGS sequence"/>
</dbReference>
<dbReference type="SMART" id="SM00635">
    <property type="entry name" value="BID_2"/>
    <property type="match status" value="1"/>
</dbReference>
<name>A0A318S6E6_9DEIO</name>
<dbReference type="PROSITE" id="PS51257">
    <property type="entry name" value="PROKAR_LIPOPROTEIN"/>
    <property type="match status" value="1"/>
</dbReference>
<protein>
    <submittedName>
        <fullName evidence="3">Ig-like protein group 2</fullName>
    </submittedName>
</protein>
<evidence type="ECO:0000256" key="1">
    <source>
        <dbReference type="SAM" id="SignalP"/>
    </source>
</evidence>
<feature type="domain" description="BIG2" evidence="2">
    <location>
        <begin position="44"/>
        <end position="125"/>
    </location>
</feature>
<dbReference type="InterPro" id="IPR008964">
    <property type="entry name" value="Invasin/intimin_cell_adhesion"/>
</dbReference>
<dbReference type="RefSeq" id="WP_110886695.1">
    <property type="nucleotide sequence ID" value="NZ_QJSX01000007.1"/>
</dbReference>
<proteinExistence type="predicted"/>
<dbReference type="OrthoDB" id="422888at2"/>
<sequence length="831" mass="87637">MSRIRSLSAIALLSLTLSACSTFTPPTSASDGEGAVMEAAARLPVARLEVTPTSSLLTAIGASTTLQATAFDASGRKVSASVKWTSSNPAAVTVDSKGKVTAKVAVGSSQITADVGGVKSKPVLVTVAKLNDNALVVSDAQIASGAVALLPAPSGSLTGARFQVTLSGVHPKAGQVLLSSGTSPISGRVLSSVSSGGQAVVTLETVPLGDIYRELNVAQHATLTSSDVVPLTGAQAPEKVERHADGSLTVSYRLPKNETRRSAMRAQGLPNVTLPGPFAKVEWSVGPFKCNSTLDTLLSGDLLSLKIENKIEVDFAVMMANGQLQNLVAVTSGELSGTITGGFDVDLGAQGELKCKAIFAEVPVPISGPLAMIMAPTVPIGLSVGLEGKLKLGKAQFAVEGKVTSKKRQGITYSDVTDTITSIDEGDTTTTLTPKVKLPNFYDDFRFEGSLAVQGVTGLNIRAFPWLGGPSIEAVELTFGPKLEGNFSTETAQAGANDYASSYTFKQVVALTPGSTLQDLAGLVRSRGQWKIGNFGVQREVTISRSPNGTLSGPAQAKAGQATVINVDLNPANIEFVDGWYSPSEVRLYRDRDGVLTYVGVATPTPWQTHFEFPWTPASSDVGQTVTLRAFVSSGLLSFPLELGDDAKITVAVSAADADPLPPPAPVPSAWYGTITHSWSHDSQQTSSDGSQYTKHETGKHTCTFGAIDASGQQAFDWTYTVDHWSKSLYADGKYWIYTAQGDRSGSTTRSAGTLGIDYMPEDYITGIKKFYWWNDQLTELGNWWLPMNTSRFCSLGGVVDEDPSPDVIRGQSIFDSPEGSSITTVNLTRK</sequence>
<organism evidence="3 4">
    <name type="scientific">Deinococcus yavapaiensis KR-236</name>
    <dbReference type="NCBI Taxonomy" id="694435"/>
    <lineage>
        <taxon>Bacteria</taxon>
        <taxon>Thermotogati</taxon>
        <taxon>Deinococcota</taxon>
        <taxon>Deinococci</taxon>
        <taxon>Deinococcales</taxon>
        <taxon>Deinococcaceae</taxon>
        <taxon>Deinococcus</taxon>
    </lineage>
</organism>
<evidence type="ECO:0000313" key="4">
    <source>
        <dbReference type="Proteomes" id="UP000248326"/>
    </source>
</evidence>
<evidence type="ECO:0000259" key="2">
    <source>
        <dbReference type="SMART" id="SM00635"/>
    </source>
</evidence>